<dbReference type="Gene3D" id="3.40.950.10">
    <property type="entry name" value="Fe-only Hydrogenase (Larger Subunit), Chain L, domain 3"/>
    <property type="match status" value="1"/>
</dbReference>
<dbReference type="InterPro" id="IPR004108">
    <property type="entry name" value="Fe_hydrogenase_lsu_C"/>
</dbReference>
<dbReference type="SUPFAM" id="SSF53920">
    <property type="entry name" value="Fe-only hydrogenase"/>
    <property type="match status" value="2"/>
</dbReference>
<protein>
    <recommendedName>
        <fullName evidence="2">Iron hydrogenase small subunit domain-containing protein</fullName>
    </recommendedName>
</protein>
<dbReference type="InterPro" id="IPR003149">
    <property type="entry name" value="Fe_hydrogenase_ssu"/>
</dbReference>
<evidence type="ECO:0000256" key="1">
    <source>
        <dbReference type="ARBA" id="ARBA00006596"/>
    </source>
</evidence>
<dbReference type="Gene3D" id="3.40.50.1780">
    <property type="match status" value="1"/>
</dbReference>
<evidence type="ECO:0000259" key="2">
    <source>
        <dbReference type="SMART" id="SM00902"/>
    </source>
</evidence>
<feature type="non-terminal residue" evidence="3">
    <location>
        <position position="463"/>
    </location>
</feature>
<dbReference type="EMBL" id="GL193431">
    <property type="protein sequence ID" value="EFB29978.1"/>
    <property type="molecule type" value="Genomic_DNA"/>
</dbReference>
<dbReference type="SMART" id="SM00902">
    <property type="entry name" value="Fe_hyd_SSU"/>
    <property type="match status" value="1"/>
</dbReference>
<organism evidence="3">
    <name type="scientific">Ailuropoda melanoleuca</name>
    <name type="common">Giant panda</name>
    <dbReference type="NCBI Taxonomy" id="9646"/>
    <lineage>
        <taxon>Eukaryota</taxon>
        <taxon>Metazoa</taxon>
        <taxon>Chordata</taxon>
        <taxon>Craniata</taxon>
        <taxon>Vertebrata</taxon>
        <taxon>Euteleostomi</taxon>
        <taxon>Mammalia</taxon>
        <taxon>Eutheria</taxon>
        <taxon>Laurasiatheria</taxon>
        <taxon>Carnivora</taxon>
        <taxon>Caniformia</taxon>
        <taxon>Ursidae</taxon>
        <taxon>Ailuropoda</taxon>
    </lineage>
</organism>
<dbReference type="PANTHER" id="PTHR11615">
    <property type="entry name" value="NITRATE, FORMATE, IRON DEHYDROGENASE"/>
    <property type="match status" value="1"/>
</dbReference>
<name>D2HUY2_AILME</name>
<proteinExistence type="inferred from homology"/>
<feature type="non-terminal residue" evidence="3">
    <location>
        <position position="1"/>
    </location>
</feature>
<dbReference type="Pfam" id="PF02906">
    <property type="entry name" value="Fe_hyd_lg_C"/>
    <property type="match status" value="2"/>
</dbReference>
<accession>D2HUY2</accession>
<dbReference type="InterPro" id="IPR050340">
    <property type="entry name" value="Cytosolic_Fe-S_CAF"/>
</dbReference>
<gene>
    <name evidence="3" type="ORF">PANDA_016122</name>
</gene>
<evidence type="ECO:0000313" key="3">
    <source>
        <dbReference type="EMBL" id="EFB29978.1"/>
    </source>
</evidence>
<dbReference type="Pfam" id="PF02256">
    <property type="entry name" value="Fe_hyd_SSU"/>
    <property type="match status" value="1"/>
</dbReference>
<dbReference type="InterPro" id="IPR009016">
    <property type="entry name" value="Fe_hydrogenase"/>
</dbReference>
<sequence>KGEFHKLADAKIFLSDCLACDSCVTAEEGLQVSQQNAKDFFRVLNLNKKCDVSQHKVLAVSVCPQSLPYFAAKFRLSVTDASRRLCGFLKGLGVHYVFDTAIAAGFSILESQKEFVRRYQRHSEGEPALPMLTSACPGWVRYAERVLGHPVTPHLCTAKSPQQIMGSLVKDYFARRQNLSPDKIFHVIVAPCYDKKLEALREDFPTASHGSRGADCVLTSVMVPKVTLTEAPVGEIILEAAPEEAAGMGLCGSFHGALRLLFVGEIIQIMEQSDLAVKDAAVDTLFGGLKEEEVRRHDGASSDGYLAHVFRHAAKQLFDEDVGEVTYRTLRNKDFQEVTLEKNGEVLLRFAAAYGFRNIQNVVLKLKKGRFPYHFVEVLACAGGCLNGRGQAQTEDGHADKALLRQMEGIYADIPVRPPETSAHVQELYQEWLDGVDSPRVQEALHTMYQGPGLRAVSRDIKW</sequence>
<feature type="domain" description="Iron hydrogenase small subunit" evidence="2">
    <location>
        <begin position="397"/>
        <end position="453"/>
    </location>
</feature>
<dbReference type="AlphaFoldDB" id="D2HUY2"/>
<reference evidence="3" key="1">
    <citation type="journal article" date="2010" name="Nature">
        <title>The sequence and de novo assembly of the giant panda genome.</title>
        <authorList>
            <person name="Li R."/>
            <person name="Fan W."/>
            <person name="Tian G."/>
            <person name="Zhu H."/>
            <person name="He L."/>
            <person name="Cai J."/>
            <person name="Huang Q."/>
            <person name="Cai Q."/>
            <person name="Li B."/>
            <person name="Bai Y."/>
            <person name="Zhang Z."/>
            <person name="Zhang Y."/>
            <person name="Wang W."/>
            <person name="Li J."/>
            <person name="Wei F."/>
            <person name="Li H."/>
            <person name="Jian M."/>
            <person name="Li J."/>
            <person name="Zhang Z."/>
            <person name="Nielsen R."/>
            <person name="Li D."/>
            <person name="Gu W."/>
            <person name="Yang Z."/>
            <person name="Xuan Z."/>
            <person name="Ryder O.A."/>
            <person name="Leung F.C."/>
            <person name="Zhou Y."/>
            <person name="Cao J."/>
            <person name="Sun X."/>
            <person name="Fu Y."/>
            <person name="Fang X."/>
            <person name="Guo X."/>
            <person name="Wang B."/>
            <person name="Hou R."/>
            <person name="Shen F."/>
            <person name="Mu B."/>
            <person name="Ni P."/>
            <person name="Lin R."/>
            <person name="Qian W."/>
            <person name="Wang G."/>
            <person name="Yu C."/>
            <person name="Nie W."/>
            <person name="Wang J."/>
            <person name="Wu Z."/>
            <person name="Liang H."/>
            <person name="Min J."/>
            <person name="Wu Q."/>
            <person name="Cheng S."/>
            <person name="Ruan J."/>
            <person name="Wang M."/>
            <person name="Shi Z."/>
            <person name="Wen M."/>
            <person name="Liu B."/>
            <person name="Ren X."/>
            <person name="Zheng H."/>
            <person name="Dong D."/>
            <person name="Cook K."/>
            <person name="Shan G."/>
            <person name="Zhang H."/>
            <person name="Kosiol C."/>
            <person name="Xie X."/>
            <person name="Lu Z."/>
            <person name="Zheng H."/>
            <person name="Li Y."/>
            <person name="Steiner C.C."/>
            <person name="Lam T.T."/>
            <person name="Lin S."/>
            <person name="Zhang Q."/>
            <person name="Li G."/>
            <person name="Tian J."/>
            <person name="Gong T."/>
            <person name="Liu H."/>
            <person name="Zhang D."/>
            <person name="Fang L."/>
            <person name="Ye C."/>
            <person name="Zhang J."/>
            <person name="Hu W."/>
            <person name="Xu A."/>
            <person name="Ren Y."/>
            <person name="Zhang G."/>
            <person name="Bruford M.W."/>
            <person name="Li Q."/>
            <person name="Ma L."/>
            <person name="Guo Y."/>
            <person name="An N."/>
            <person name="Hu Y."/>
            <person name="Zheng Y."/>
            <person name="Shi Y."/>
            <person name="Li Z."/>
            <person name="Liu Q."/>
            <person name="Chen Y."/>
            <person name="Zhao J."/>
            <person name="Qu N."/>
            <person name="Zhao S."/>
            <person name="Tian F."/>
            <person name="Wang X."/>
            <person name="Wang H."/>
            <person name="Xu L."/>
            <person name="Liu X."/>
            <person name="Vinar T."/>
            <person name="Wang Y."/>
            <person name="Lam T.W."/>
            <person name="Yiu S.M."/>
            <person name="Liu S."/>
            <person name="Zhang H."/>
            <person name="Li D."/>
            <person name="Huang Y."/>
            <person name="Wang X."/>
            <person name="Yang G."/>
            <person name="Jiang Z."/>
            <person name="Wang J."/>
            <person name="Qin N."/>
            <person name="Li L."/>
            <person name="Li J."/>
            <person name="Bolund L."/>
            <person name="Kristiansen K."/>
            <person name="Wong G.K."/>
            <person name="Olson M."/>
            <person name="Zhang X."/>
            <person name="Li S."/>
            <person name="Yang H."/>
            <person name="Wang J."/>
            <person name="Wang J."/>
        </authorList>
    </citation>
    <scope>NUCLEOTIDE SEQUENCE [LARGE SCALE GENOMIC DNA]</scope>
</reference>
<comment type="similarity">
    <text evidence="1">Belongs to the NARF family.</text>
</comment>
<dbReference type="InParanoid" id="D2HUY2"/>